<comment type="caution">
    <text evidence="5">The sequence shown here is derived from an EMBL/GenBank/DDBJ whole genome shotgun (WGS) entry which is preliminary data.</text>
</comment>
<feature type="signal peptide" evidence="4">
    <location>
        <begin position="1"/>
        <end position="28"/>
    </location>
</feature>
<evidence type="ECO:0008006" key="7">
    <source>
        <dbReference type="Google" id="ProtNLM"/>
    </source>
</evidence>
<feature type="compositionally biased region" description="Low complexity" evidence="3">
    <location>
        <begin position="179"/>
        <end position="199"/>
    </location>
</feature>
<accession>A0AAV4DB77</accession>
<feature type="region of interest" description="Disordered" evidence="3">
    <location>
        <begin position="178"/>
        <end position="224"/>
    </location>
</feature>
<organism evidence="5 6">
    <name type="scientific">Plakobranchus ocellatus</name>
    <dbReference type="NCBI Taxonomy" id="259542"/>
    <lineage>
        <taxon>Eukaryota</taxon>
        <taxon>Metazoa</taxon>
        <taxon>Spiralia</taxon>
        <taxon>Lophotrochozoa</taxon>
        <taxon>Mollusca</taxon>
        <taxon>Gastropoda</taxon>
        <taxon>Heterobranchia</taxon>
        <taxon>Euthyneura</taxon>
        <taxon>Panpulmonata</taxon>
        <taxon>Sacoglossa</taxon>
        <taxon>Placobranchoidea</taxon>
        <taxon>Plakobranchidae</taxon>
        <taxon>Plakobranchus</taxon>
    </lineage>
</organism>
<evidence type="ECO:0000313" key="6">
    <source>
        <dbReference type="Proteomes" id="UP000735302"/>
    </source>
</evidence>
<feature type="region of interest" description="Disordered" evidence="3">
    <location>
        <begin position="472"/>
        <end position="501"/>
    </location>
</feature>
<dbReference type="Proteomes" id="UP000735302">
    <property type="component" value="Unassembled WGS sequence"/>
</dbReference>
<evidence type="ECO:0000256" key="3">
    <source>
        <dbReference type="SAM" id="MobiDB-lite"/>
    </source>
</evidence>
<feature type="compositionally biased region" description="Basic and acidic residues" evidence="3">
    <location>
        <begin position="414"/>
        <end position="426"/>
    </location>
</feature>
<evidence type="ECO:0000313" key="5">
    <source>
        <dbReference type="EMBL" id="GFO41472.1"/>
    </source>
</evidence>
<keyword evidence="6" id="KW-1185">Reference proteome</keyword>
<gene>
    <name evidence="5" type="ORF">PoB_006797700</name>
</gene>
<protein>
    <recommendedName>
        <fullName evidence="7">Pacifastin domain-containing protein</fullName>
    </recommendedName>
</protein>
<feature type="compositionally biased region" description="Acidic residues" evidence="3">
    <location>
        <begin position="378"/>
        <end position="393"/>
    </location>
</feature>
<evidence type="ECO:0000256" key="2">
    <source>
        <dbReference type="ARBA" id="ARBA00022525"/>
    </source>
</evidence>
<sequence length="534" mass="59122">MKTHVHLTTLSALALTFTILCPFLDVVATRCKSRESDGDKWFDGCKWCVCEHYIPVCSSSNCSHLNAQLPPCVNIGSRWSDGCYNCTCSPQGIECKANDTCVASLNLARFFSMSAYVLTQGACIKPQDNRCVCGVDGVPSCTADAIDRNAIQATTISLGPSPRPSLLTRSNARRSDLFRSSSYPSVTRSSRFSSQGSRSAGLYSHARGIRRMQSNDPHPFLSRQRRSLQNDFDGQISDVKRDRVTSSLSILSTSTQHPPSLLVTTDNRCRQIVKSKYLSTENASTKVKGESWKESACTFCKCHVNGVALCSRDESCPAPYLITPVAPSADPGIPDVEENKPSISDQFKDKGNDQGLFLDIPPEDTNNDNAAAAAAAAGDEDSYDADDEIENDDNLNNGNSVYDIIRPDQVSSSIDREDSLESEDRYPERRQTNVIVRQCEPNTRWLDGCLRCYCNSRGLKWCDNQRCLLPAPPPDPRHPQGHRNNPNLLRREPATPPRRQTSCGRFQLNQRYWVRCNLCRCTTSGPQCTAMACN</sequence>
<feature type="region of interest" description="Disordered" evidence="3">
    <location>
        <begin position="329"/>
        <end position="402"/>
    </location>
</feature>
<dbReference type="GO" id="GO:0005576">
    <property type="term" value="C:extracellular region"/>
    <property type="evidence" value="ECO:0007669"/>
    <property type="project" value="UniProtKB-SubCell"/>
</dbReference>
<evidence type="ECO:0000256" key="4">
    <source>
        <dbReference type="SAM" id="SignalP"/>
    </source>
</evidence>
<keyword evidence="2" id="KW-0964">Secreted</keyword>
<dbReference type="SUPFAM" id="SSF57283">
    <property type="entry name" value="PMP inhibitors"/>
    <property type="match status" value="1"/>
</dbReference>
<comment type="subcellular location">
    <subcellularLocation>
        <location evidence="1">Secreted</location>
    </subcellularLocation>
</comment>
<evidence type="ECO:0000256" key="1">
    <source>
        <dbReference type="ARBA" id="ARBA00004613"/>
    </source>
</evidence>
<feature type="region of interest" description="Disordered" evidence="3">
    <location>
        <begin position="407"/>
        <end position="426"/>
    </location>
</feature>
<proteinExistence type="predicted"/>
<feature type="chain" id="PRO_5043685713" description="Pacifastin domain-containing protein" evidence="4">
    <location>
        <begin position="29"/>
        <end position="534"/>
    </location>
</feature>
<dbReference type="InterPro" id="IPR036201">
    <property type="entry name" value="Pacifastin_dom_sf"/>
</dbReference>
<dbReference type="AlphaFoldDB" id="A0AAV4DB77"/>
<dbReference type="GO" id="GO:0030414">
    <property type="term" value="F:peptidase inhibitor activity"/>
    <property type="evidence" value="ECO:0007669"/>
    <property type="project" value="InterPro"/>
</dbReference>
<reference evidence="5 6" key="1">
    <citation type="journal article" date="2021" name="Elife">
        <title>Chloroplast acquisition without the gene transfer in kleptoplastic sea slugs, Plakobranchus ocellatus.</title>
        <authorList>
            <person name="Maeda T."/>
            <person name="Takahashi S."/>
            <person name="Yoshida T."/>
            <person name="Shimamura S."/>
            <person name="Takaki Y."/>
            <person name="Nagai Y."/>
            <person name="Toyoda A."/>
            <person name="Suzuki Y."/>
            <person name="Arimoto A."/>
            <person name="Ishii H."/>
            <person name="Satoh N."/>
            <person name="Nishiyama T."/>
            <person name="Hasebe M."/>
            <person name="Maruyama T."/>
            <person name="Minagawa J."/>
            <person name="Obokata J."/>
            <person name="Shigenobu S."/>
        </authorList>
    </citation>
    <scope>NUCLEOTIDE SEQUENCE [LARGE SCALE GENOMIC DNA]</scope>
</reference>
<feature type="compositionally biased region" description="Low complexity" evidence="3">
    <location>
        <begin position="367"/>
        <end position="377"/>
    </location>
</feature>
<dbReference type="EMBL" id="BLXT01007695">
    <property type="protein sequence ID" value="GFO41472.1"/>
    <property type="molecule type" value="Genomic_DNA"/>
</dbReference>
<name>A0AAV4DB77_9GAST</name>
<keyword evidence="4" id="KW-0732">Signal</keyword>